<reference evidence="1 2" key="1">
    <citation type="submission" date="2016-03" db="EMBL/GenBank/DDBJ databases">
        <authorList>
            <person name="Ploux O."/>
        </authorList>
    </citation>
    <scope>NUCLEOTIDE SEQUENCE [LARGE SCALE GENOMIC DNA]</scope>
    <source>
        <strain evidence="1 2">URUG2</strain>
    </source>
</reference>
<protein>
    <submittedName>
        <fullName evidence="1">Uncharacterized protein</fullName>
    </submittedName>
</protein>
<sequence length="146" mass="16333">MVCANDIFRNELLPTLKISIHVSLASEYPLRPGGHAQMIFKFHHIDLGEGFETAQFSLQCVEPSTRRERALVKLHQSVQADALTDWQVFQMCLPPGEFVSLHGRAWHGFGNGCIDSGAGGDTLKLDWRKLVSAYLARSFDEFVTSI</sequence>
<accession>A0A2D3V7Q8</accession>
<dbReference type="OrthoDB" id="3636523at2759"/>
<dbReference type="RefSeq" id="XP_023630757.1">
    <property type="nucleotide sequence ID" value="XM_023774989.1"/>
</dbReference>
<dbReference type="Proteomes" id="UP000225277">
    <property type="component" value="Unassembled WGS sequence"/>
</dbReference>
<organism evidence="1 2">
    <name type="scientific">Ramularia collo-cygni</name>
    <dbReference type="NCBI Taxonomy" id="112498"/>
    <lineage>
        <taxon>Eukaryota</taxon>
        <taxon>Fungi</taxon>
        <taxon>Dikarya</taxon>
        <taxon>Ascomycota</taxon>
        <taxon>Pezizomycotina</taxon>
        <taxon>Dothideomycetes</taxon>
        <taxon>Dothideomycetidae</taxon>
        <taxon>Mycosphaerellales</taxon>
        <taxon>Mycosphaerellaceae</taxon>
        <taxon>Ramularia</taxon>
    </lineage>
</organism>
<name>A0A2D3V7Q8_9PEZI</name>
<dbReference type="AlphaFoldDB" id="A0A2D3V7Q8"/>
<gene>
    <name evidence="1" type="ORF">RCC_09750</name>
</gene>
<evidence type="ECO:0000313" key="2">
    <source>
        <dbReference type="Proteomes" id="UP000225277"/>
    </source>
</evidence>
<proteinExistence type="predicted"/>
<dbReference type="EMBL" id="FJUY01000019">
    <property type="protein sequence ID" value="CZT24033.1"/>
    <property type="molecule type" value="Genomic_DNA"/>
</dbReference>
<keyword evidence="2" id="KW-1185">Reference proteome</keyword>
<dbReference type="GeneID" id="35604811"/>
<evidence type="ECO:0000313" key="1">
    <source>
        <dbReference type="EMBL" id="CZT24033.1"/>
    </source>
</evidence>